<protein>
    <recommendedName>
        <fullName evidence="7">Jacalin-type lectin domain-containing protein</fullName>
    </recommendedName>
</protein>
<accession>A0AAD9LIU6</accession>
<dbReference type="SMART" id="SM00915">
    <property type="entry name" value="Jacalin"/>
    <property type="match status" value="2"/>
</dbReference>
<evidence type="ECO:0000256" key="2">
    <source>
        <dbReference type="SAM" id="SignalP"/>
    </source>
</evidence>
<dbReference type="EMBL" id="JASMQC010000020">
    <property type="protein sequence ID" value="KAK1936999.1"/>
    <property type="molecule type" value="Genomic_DNA"/>
</dbReference>
<sequence>MYAIWLGVLVRVVSVGLSSARETILSPQLVVTTSTAPTLMSAHYLFLHLQATTPNMRFFSQVLAAVAVVASGVAAELEKGVLLGEIFGGPHGDKYSDIDLVSAGQSVKAITIRSADRVDAVALDVVSPEGNPSTLYHGGNGGDKDTRTLAAGEYITGIEVHWGKYYRKTRVMYLEFTTNTGNVISGGTPQENTDKMDTDTAPEGYQLGGFMGFAGNELDSVGAIWTSIAPSTLSIMWKDAHIGGVKGVVELNVSRLLLRRAQVRDLFPVLNKRINDKYQTSDIYREVERFLLYGIHVYAVIVGLMNSYLNWLSFQGSLPRCTFTPRKRRQQVSLSQAHYLFLHLQATTPNMRFFSQVLAAVAVVASGVAAELEKGVLLGEIFGGPHGDKYSDIDLVSAGQSVKAITIRSADRVDAVALDVVSPEGNPSTLYHGGNGGDKDTRTLAAGEYITGIEVHWGKYYRKTRVMYLEFTTNTGNVISGGTPQENTDKMDTDTAPEGYQLGGFMGFAGNELDSVGAIWTSIAPSTLSIMWKDAHIGGVKGVVELNVSRLLLRRAQVRDLFPVLNKRINDKYQTSDIYRTCENPKCAAFRQNIMYPWGFQEFNLIREKDTQCPTCQSKVTPLTCGFYNCAWKFDGIQVENGFSIISQWMDAREHKYHRFDADKQRGSVKWESLLIVVKRLDESAAVSDPCGICWTGLESSDCSSDIFACDHSFHRTCITEWFGTCTQSGNLASYAHTRGVKGVVESQMSDLPLQGARVKDLFPILNDKINSTFHADRSFREVESFLL</sequence>
<gene>
    <name evidence="5" type="ORF">P3T76_009777</name>
</gene>
<dbReference type="GO" id="GO:0008270">
    <property type="term" value="F:zinc ion binding"/>
    <property type="evidence" value="ECO:0007669"/>
    <property type="project" value="UniProtKB-KW"/>
</dbReference>
<evidence type="ECO:0000313" key="5">
    <source>
        <dbReference type="EMBL" id="KAK1936999.1"/>
    </source>
</evidence>
<name>A0AAD9LIU6_9STRA</name>
<dbReference type="PANTHER" id="PTHR46506">
    <property type="entry name" value="OS05G0143600 PROTEIN"/>
    <property type="match status" value="1"/>
</dbReference>
<dbReference type="SUPFAM" id="SSF57850">
    <property type="entry name" value="RING/U-box"/>
    <property type="match status" value="1"/>
</dbReference>
<feature type="domain" description="Jacalin-type lectin" evidence="4">
    <location>
        <begin position="376"/>
        <end position="522"/>
    </location>
</feature>
<dbReference type="Pfam" id="PF01419">
    <property type="entry name" value="Jacalin"/>
    <property type="match status" value="2"/>
</dbReference>
<feature type="domain" description="RING-type" evidence="3">
    <location>
        <begin position="691"/>
        <end position="726"/>
    </location>
</feature>
<evidence type="ECO:0000256" key="1">
    <source>
        <dbReference type="PROSITE-ProRule" id="PRU00175"/>
    </source>
</evidence>
<feature type="domain" description="Jacalin-type lectin" evidence="4">
    <location>
        <begin position="81"/>
        <end position="227"/>
    </location>
</feature>
<dbReference type="AlphaFoldDB" id="A0AAD9LIU6"/>
<proteinExistence type="predicted"/>
<dbReference type="PROSITE" id="PS50089">
    <property type="entry name" value="ZF_RING_2"/>
    <property type="match status" value="1"/>
</dbReference>
<dbReference type="InterPro" id="IPR036404">
    <property type="entry name" value="Jacalin-like_lectin_dom_sf"/>
</dbReference>
<feature type="signal peptide" evidence="2">
    <location>
        <begin position="1"/>
        <end position="20"/>
    </location>
</feature>
<keyword evidence="6" id="KW-1185">Reference proteome</keyword>
<dbReference type="InterPro" id="IPR013083">
    <property type="entry name" value="Znf_RING/FYVE/PHD"/>
</dbReference>
<keyword evidence="1" id="KW-0479">Metal-binding</keyword>
<dbReference type="Gene3D" id="3.30.40.10">
    <property type="entry name" value="Zinc/RING finger domain, C3HC4 (zinc finger)"/>
    <property type="match status" value="1"/>
</dbReference>
<keyword evidence="2" id="KW-0732">Signal</keyword>
<evidence type="ECO:0000313" key="6">
    <source>
        <dbReference type="Proteomes" id="UP001259832"/>
    </source>
</evidence>
<keyword evidence="1" id="KW-0862">Zinc</keyword>
<comment type="caution">
    <text evidence="5">The sequence shown here is derived from an EMBL/GenBank/DDBJ whole genome shotgun (WGS) entry which is preliminary data.</text>
</comment>
<dbReference type="InterPro" id="IPR001841">
    <property type="entry name" value="Znf_RING"/>
</dbReference>
<organism evidence="5 6">
    <name type="scientific">Phytophthora citrophthora</name>
    <dbReference type="NCBI Taxonomy" id="4793"/>
    <lineage>
        <taxon>Eukaryota</taxon>
        <taxon>Sar</taxon>
        <taxon>Stramenopiles</taxon>
        <taxon>Oomycota</taxon>
        <taxon>Peronosporomycetes</taxon>
        <taxon>Peronosporales</taxon>
        <taxon>Peronosporaceae</taxon>
        <taxon>Phytophthora</taxon>
    </lineage>
</organism>
<dbReference type="PROSITE" id="PS51752">
    <property type="entry name" value="JACALIN_LECTIN"/>
    <property type="match status" value="2"/>
</dbReference>
<dbReference type="CDD" id="cd16448">
    <property type="entry name" value="RING-H2"/>
    <property type="match status" value="1"/>
</dbReference>
<reference evidence="5" key="1">
    <citation type="submission" date="2023-08" db="EMBL/GenBank/DDBJ databases">
        <title>Reference Genome Resource for the Citrus Pathogen Phytophthora citrophthora.</title>
        <authorList>
            <person name="Moller H."/>
            <person name="Coetzee B."/>
            <person name="Rose L.J."/>
            <person name="Van Niekerk J.M."/>
        </authorList>
    </citation>
    <scope>NUCLEOTIDE SEQUENCE</scope>
    <source>
        <strain evidence="5">STE-U-9442</strain>
    </source>
</reference>
<evidence type="ECO:0008006" key="7">
    <source>
        <dbReference type="Google" id="ProtNLM"/>
    </source>
</evidence>
<keyword evidence="1" id="KW-0863">Zinc-finger</keyword>
<feature type="chain" id="PRO_5042053729" description="Jacalin-type lectin domain-containing protein" evidence="2">
    <location>
        <begin position="21"/>
        <end position="788"/>
    </location>
</feature>
<dbReference type="InterPro" id="IPR001229">
    <property type="entry name" value="Jacalin-like_lectin_dom"/>
</dbReference>
<evidence type="ECO:0000259" key="4">
    <source>
        <dbReference type="PROSITE" id="PS51752"/>
    </source>
</evidence>
<dbReference type="Proteomes" id="UP001259832">
    <property type="component" value="Unassembled WGS sequence"/>
</dbReference>
<dbReference type="SUPFAM" id="SSF51101">
    <property type="entry name" value="Mannose-binding lectins"/>
    <property type="match status" value="2"/>
</dbReference>
<evidence type="ECO:0000259" key="3">
    <source>
        <dbReference type="PROSITE" id="PS50089"/>
    </source>
</evidence>
<dbReference type="Gene3D" id="2.100.10.30">
    <property type="entry name" value="Jacalin-like lectin domain"/>
    <property type="match status" value="2"/>
</dbReference>